<dbReference type="InterPro" id="IPR054080">
    <property type="entry name" value="TPR1-like_2nd"/>
</dbReference>
<organism evidence="2 3">
    <name type="scientific">Eucalyptus globulus</name>
    <name type="common">Tasmanian blue gum</name>
    <dbReference type="NCBI Taxonomy" id="34317"/>
    <lineage>
        <taxon>Eukaryota</taxon>
        <taxon>Viridiplantae</taxon>
        <taxon>Streptophyta</taxon>
        <taxon>Embryophyta</taxon>
        <taxon>Tracheophyta</taxon>
        <taxon>Spermatophyta</taxon>
        <taxon>Magnoliopsida</taxon>
        <taxon>eudicotyledons</taxon>
        <taxon>Gunneridae</taxon>
        <taxon>Pentapetalae</taxon>
        <taxon>rosids</taxon>
        <taxon>malvids</taxon>
        <taxon>Myrtales</taxon>
        <taxon>Myrtaceae</taxon>
        <taxon>Myrtoideae</taxon>
        <taxon>Eucalypteae</taxon>
        <taxon>Eucalyptus</taxon>
    </lineage>
</organism>
<proteinExistence type="predicted"/>
<keyword evidence="3" id="KW-1185">Reference proteome</keyword>
<accession>A0ABD3KPE5</accession>
<dbReference type="EMBL" id="JBJKBG010000004">
    <property type="protein sequence ID" value="KAL3741625.1"/>
    <property type="molecule type" value="Genomic_DNA"/>
</dbReference>
<name>A0ABD3KPE5_EUCGL</name>
<evidence type="ECO:0000313" key="3">
    <source>
        <dbReference type="Proteomes" id="UP001634007"/>
    </source>
</evidence>
<dbReference type="Pfam" id="PF21889">
    <property type="entry name" value="TPR1-like_2nd"/>
    <property type="match status" value="1"/>
</dbReference>
<feature type="domain" description="TPR1-like CTLH-containing" evidence="1">
    <location>
        <begin position="72"/>
        <end position="99"/>
    </location>
</feature>
<gene>
    <name evidence="2" type="ORF">ACJRO7_017136</name>
</gene>
<comment type="caution">
    <text evidence="2">The sequence shown here is derived from an EMBL/GenBank/DDBJ whole genome shotgun (WGS) entry which is preliminary data.</text>
</comment>
<dbReference type="Proteomes" id="UP001634007">
    <property type="component" value="Unassembled WGS sequence"/>
</dbReference>
<protein>
    <recommendedName>
        <fullName evidence="1">TPR1-like CTLH-containing domain-containing protein</fullName>
    </recommendedName>
</protein>
<evidence type="ECO:0000313" key="2">
    <source>
        <dbReference type="EMBL" id="KAL3741625.1"/>
    </source>
</evidence>
<dbReference type="AlphaFoldDB" id="A0ABD3KPE5"/>
<sequence>MGAFSDKKNSDPNTPVRIANFASTTIEMALPDIPEMPLLDAHLILIILYILKEEGPQRKLHKRESGVHFDWSYFEELVRDGLWDEVEKYLLDFTRLDDN</sequence>
<reference evidence="2 3" key="1">
    <citation type="submission" date="2024-11" db="EMBL/GenBank/DDBJ databases">
        <title>Chromosome-level genome assembly of Eucalyptus globulus Labill. provides insights into its genome evolution.</title>
        <authorList>
            <person name="Li X."/>
        </authorList>
    </citation>
    <scope>NUCLEOTIDE SEQUENCE [LARGE SCALE GENOMIC DNA]</scope>
    <source>
        <strain evidence="2">CL2024</strain>
        <tissue evidence="2">Fresh tender leaves</tissue>
    </source>
</reference>
<evidence type="ECO:0000259" key="1">
    <source>
        <dbReference type="Pfam" id="PF21889"/>
    </source>
</evidence>